<reference evidence="1" key="1">
    <citation type="submission" date="2017-07" db="EMBL/GenBank/DDBJ databases">
        <title>Taro Niue Genome Assembly and Annotation.</title>
        <authorList>
            <person name="Atibalentja N."/>
            <person name="Keating K."/>
            <person name="Fields C.J."/>
        </authorList>
    </citation>
    <scope>NUCLEOTIDE SEQUENCE</scope>
    <source>
        <strain evidence="1">Niue_2</strain>
        <tissue evidence="1">Leaf</tissue>
    </source>
</reference>
<dbReference type="AlphaFoldDB" id="A0A843WI71"/>
<accession>A0A843WI71</accession>
<evidence type="ECO:0000313" key="1">
    <source>
        <dbReference type="EMBL" id="MQM06388.1"/>
    </source>
</evidence>
<dbReference type="Proteomes" id="UP000652761">
    <property type="component" value="Unassembled WGS sequence"/>
</dbReference>
<keyword evidence="2" id="KW-1185">Reference proteome</keyword>
<evidence type="ECO:0000313" key="2">
    <source>
        <dbReference type="Proteomes" id="UP000652761"/>
    </source>
</evidence>
<dbReference type="EMBL" id="NMUH01003613">
    <property type="protein sequence ID" value="MQM06388.1"/>
    <property type="molecule type" value="Genomic_DNA"/>
</dbReference>
<proteinExistence type="predicted"/>
<sequence length="184" mass="21027">MALNRRQLASSQGSRPSWPRLPHAWVSGGRVFRASRSRVNYLPSILQSGELTDNALAVTAITDCRWDDYRSDGSSVARPPFNVIREYHFGACRAQRHQVGYSHAERSSWPSFERWPKVFNTFEPSDHTHSIAYSCRSEKGRRLVFRVVGLARILADLPRTYHIRYKPLVRTFLVPKACAVPTSL</sequence>
<protein>
    <submittedName>
        <fullName evidence="1">Uncharacterized protein</fullName>
    </submittedName>
</protein>
<comment type="caution">
    <text evidence="1">The sequence shown here is derived from an EMBL/GenBank/DDBJ whole genome shotgun (WGS) entry which is preliminary data.</text>
</comment>
<gene>
    <name evidence="1" type="ORF">Taro_039208</name>
</gene>
<name>A0A843WI71_COLES</name>
<organism evidence="1 2">
    <name type="scientific">Colocasia esculenta</name>
    <name type="common">Wild taro</name>
    <name type="synonym">Arum esculentum</name>
    <dbReference type="NCBI Taxonomy" id="4460"/>
    <lineage>
        <taxon>Eukaryota</taxon>
        <taxon>Viridiplantae</taxon>
        <taxon>Streptophyta</taxon>
        <taxon>Embryophyta</taxon>
        <taxon>Tracheophyta</taxon>
        <taxon>Spermatophyta</taxon>
        <taxon>Magnoliopsida</taxon>
        <taxon>Liliopsida</taxon>
        <taxon>Araceae</taxon>
        <taxon>Aroideae</taxon>
        <taxon>Colocasieae</taxon>
        <taxon>Colocasia</taxon>
    </lineage>
</organism>